<name>A0ABR1R7W1_9PEZI</name>
<evidence type="ECO:0000256" key="3">
    <source>
        <dbReference type="ARBA" id="ARBA00022448"/>
    </source>
</evidence>
<dbReference type="InterPro" id="IPR022784">
    <property type="entry name" value="Ribosome_bgen_Alb1"/>
</dbReference>
<comment type="caution">
    <text evidence="8">The sequence shown here is derived from an EMBL/GenBank/DDBJ whole genome shotgun (WGS) entry which is preliminary data.</text>
</comment>
<organism evidence="8 9">
    <name type="scientific">Apiospora marii</name>
    <dbReference type="NCBI Taxonomy" id="335849"/>
    <lineage>
        <taxon>Eukaryota</taxon>
        <taxon>Fungi</taxon>
        <taxon>Dikarya</taxon>
        <taxon>Ascomycota</taxon>
        <taxon>Pezizomycotina</taxon>
        <taxon>Sordariomycetes</taxon>
        <taxon>Xylariomycetidae</taxon>
        <taxon>Amphisphaeriales</taxon>
        <taxon>Apiosporaceae</taxon>
        <taxon>Apiospora</taxon>
    </lineage>
</organism>
<evidence type="ECO:0000256" key="4">
    <source>
        <dbReference type="ARBA" id="ARBA00022490"/>
    </source>
</evidence>
<keyword evidence="4" id="KW-0963">Cytoplasm</keyword>
<evidence type="ECO:0000256" key="6">
    <source>
        <dbReference type="ARBA" id="ARBA00023242"/>
    </source>
</evidence>
<evidence type="ECO:0000256" key="7">
    <source>
        <dbReference type="SAM" id="MobiDB-lite"/>
    </source>
</evidence>
<protein>
    <recommendedName>
        <fullName evidence="10">Alb1-domain-containing protein</fullName>
    </recommendedName>
</protein>
<sequence>MAKPGVSKKSKAPSKRSREARRATSPGIDTDKSLKNVKAPESSVDHRPSVLAIHHGAGVSKKAPKARPLSSKAAKRREEAQDRAMAIMERTQKKVATSKGRARTIQTRRKTWDEINKDVPTDNPFAGLVNEADEDGSDDEVDAKVPELDDEMGDDVVTANVKAAAPVDETNDMVDDDGIL</sequence>
<keyword evidence="5" id="KW-0690">Ribosome biogenesis</keyword>
<feature type="compositionally biased region" description="Acidic residues" evidence="7">
    <location>
        <begin position="169"/>
        <end position="180"/>
    </location>
</feature>
<dbReference type="InterPro" id="IPR053278">
    <property type="entry name" value="Pre-60S_factor_ECM1"/>
</dbReference>
<dbReference type="PANTHER" id="PTHR28280">
    <property type="entry name" value="SHUTTLING PRE-60S FACTOR ECM1"/>
    <property type="match status" value="1"/>
</dbReference>
<feature type="region of interest" description="Disordered" evidence="7">
    <location>
        <begin position="161"/>
        <end position="180"/>
    </location>
</feature>
<comment type="subcellular location">
    <subcellularLocation>
        <location evidence="2">Cytoplasm</location>
    </subcellularLocation>
    <subcellularLocation>
        <location evidence="1">Nucleus</location>
    </subcellularLocation>
</comment>
<evidence type="ECO:0000313" key="8">
    <source>
        <dbReference type="EMBL" id="KAK8001872.1"/>
    </source>
</evidence>
<evidence type="ECO:0000313" key="9">
    <source>
        <dbReference type="Proteomes" id="UP001396898"/>
    </source>
</evidence>
<keyword evidence="3" id="KW-0813">Transport</keyword>
<feature type="compositionally biased region" description="Basic residues" evidence="7">
    <location>
        <begin position="100"/>
        <end position="109"/>
    </location>
</feature>
<proteinExistence type="predicted"/>
<feature type="region of interest" description="Disordered" evidence="7">
    <location>
        <begin position="1"/>
        <end position="141"/>
    </location>
</feature>
<evidence type="ECO:0000256" key="1">
    <source>
        <dbReference type="ARBA" id="ARBA00004123"/>
    </source>
</evidence>
<evidence type="ECO:0000256" key="2">
    <source>
        <dbReference type="ARBA" id="ARBA00004496"/>
    </source>
</evidence>
<gene>
    <name evidence="8" type="ORF">PG991_014094</name>
</gene>
<feature type="compositionally biased region" description="Basic residues" evidence="7">
    <location>
        <begin position="1"/>
        <end position="15"/>
    </location>
</feature>
<evidence type="ECO:0000256" key="5">
    <source>
        <dbReference type="ARBA" id="ARBA00022517"/>
    </source>
</evidence>
<dbReference type="EMBL" id="JAQQWI010000018">
    <property type="protein sequence ID" value="KAK8001872.1"/>
    <property type="molecule type" value="Genomic_DNA"/>
</dbReference>
<keyword evidence="6" id="KW-0539">Nucleus</keyword>
<dbReference type="PANTHER" id="PTHR28280:SF1">
    <property type="entry name" value="SHUTTLING PRE-60S FACTOR ECM1"/>
    <property type="match status" value="1"/>
</dbReference>
<accession>A0ABR1R7W1</accession>
<evidence type="ECO:0008006" key="10">
    <source>
        <dbReference type="Google" id="ProtNLM"/>
    </source>
</evidence>
<feature type="compositionally biased region" description="Acidic residues" evidence="7">
    <location>
        <begin position="131"/>
        <end position="141"/>
    </location>
</feature>
<dbReference type="Proteomes" id="UP001396898">
    <property type="component" value="Unassembled WGS sequence"/>
</dbReference>
<keyword evidence="9" id="KW-1185">Reference proteome</keyword>
<dbReference type="Pfam" id="PF09135">
    <property type="entry name" value="Alb1"/>
    <property type="match status" value="1"/>
</dbReference>
<feature type="compositionally biased region" description="Basic and acidic residues" evidence="7">
    <location>
        <begin position="110"/>
        <end position="120"/>
    </location>
</feature>
<reference evidence="8 9" key="1">
    <citation type="submission" date="2023-01" db="EMBL/GenBank/DDBJ databases">
        <title>Analysis of 21 Apiospora genomes using comparative genomics revels a genus with tremendous synthesis potential of carbohydrate active enzymes and secondary metabolites.</title>
        <authorList>
            <person name="Sorensen T."/>
        </authorList>
    </citation>
    <scope>NUCLEOTIDE SEQUENCE [LARGE SCALE GENOMIC DNA]</scope>
    <source>
        <strain evidence="8 9">CBS 20057</strain>
    </source>
</reference>